<feature type="compositionally biased region" description="Basic and acidic residues" evidence="12">
    <location>
        <begin position="25"/>
        <end position="51"/>
    </location>
</feature>
<dbReference type="EC" id="5.4.99.21" evidence="4"/>
<dbReference type="InterPro" id="IPR036986">
    <property type="entry name" value="S4_RNA-bd_sf"/>
</dbReference>
<dbReference type="PANTHER" id="PTHR47683">
    <property type="entry name" value="PSEUDOURIDINE SYNTHASE FAMILY PROTEIN-RELATED"/>
    <property type="match status" value="1"/>
</dbReference>
<dbReference type="EMBL" id="JAAYYV010000100">
    <property type="protein sequence ID" value="NLF53529.1"/>
    <property type="molecule type" value="Genomic_DNA"/>
</dbReference>
<comment type="catalytic activity">
    <reaction evidence="3">
        <text>uridine(2604) in 23S rRNA = pseudouridine(2604) in 23S rRNA</text>
        <dbReference type="Rhea" id="RHEA:38875"/>
        <dbReference type="Rhea" id="RHEA-COMP:10093"/>
        <dbReference type="Rhea" id="RHEA-COMP:10094"/>
        <dbReference type="ChEBI" id="CHEBI:65314"/>
        <dbReference type="ChEBI" id="CHEBI:65315"/>
        <dbReference type="EC" id="5.4.99.21"/>
    </reaction>
</comment>
<dbReference type="Pfam" id="PF01479">
    <property type="entry name" value="S4"/>
    <property type="match status" value="1"/>
</dbReference>
<evidence type="ECO:0000256" key="1">
    <source>
        <dbReference type="ARBA" id="ARBA00023235"/>
    </source>
</evidence>
<dbReference type="InterPro" id="IPR050343">
    <property type="entry name" value="RsuA_PseudoU_synthase"/>
</dbReference>
<dbReference type="InterPro" id="IPR042092">
    <property type="entry name" value="PsdUridine_s_RsuA/RluB/E/F_cat"/>
</dbReference>
<dbReference type="InterPro" id="IPR000748">
    <property type="entry name" value="PsdUridine_synth_RsuA/RluB/E/F"/>
</dbReference>
<dbReference type="SMART" id="SM00363">
    <property type="entry name" value="S4"/>
    <property type="match status" value="1"/>
</dbReference>
<evidence type="ECO:0000256" key="3">
    <source>
        <dbReference type="ARBA" id="ARBA00036535"/>
    </source>
</evidence>
<evidence type="ECO:0000256" key="8">
    <source>
        <dbReference type="ARBA" id="ARBA00042843"/>
    </source>
</evidence>
<dbReference type="CDD" id="cd00165">
    <property type="entry name" value="S4"/>
    <property type="match status" value="1"/>
</dbReference>
<evidence type="ECO:0000256" key="10">
    <source>
        <dbReference type="ARBA" id="ARBA00043147"/>
    </source>
</evidence>
<dbReference type="GO" id="GO:0160138">
    <property type="term" value="F:23S rRNA pseudouridine(2604) synthase activity"/>
    <property type="evidence" value="ECO:0007669"/>
    <property type="project" value="UniProtKB-EC"/>
</dbReference>
<evidence type="ECO:0000313" key="14">
    <source>
        <dbReference type="EMBL" id="NLF53529.1"/>
    </source>
</evidence>
<comment type="catalytic activity">
    <reaction evidence="2">
        <text>uridine(35) in tRNA(Tyr) = pseudouridine(35) in tRNA(Tyr)</text>
        <dbReference type="Rhea" id="RHEA:60556"/>
        <dbReference type="Rhea" id="RHEA-COMP:15607"/>
        <dbReference type="Rhea" id="RHEA-COMP:15608"/>
        <dbReference type="ChEBI" id="CHEBI:65314"/>
        <dbReference type="ChEBI" id="CHEBI:65315"/>
    </reaction>
</comment>
<protein>
    <recommendedName>
        <fullName evidence="5">Dual-specificity RNA pseudouridine synthase RluF</fullName>
        <ecNumber evidence="4">5.4.99.21</ecNumber>
    </recommendedName>
    <alternativeName>
        <fullName evidence="7">23S rRNA pseudouridine(2604) synthase</fullName>
    </alternativeName>
    <alternativeName>
        <fullName evidence="9">Ribosomal large subunit pseudouridine synthase F</fullName>
    </alternativeName>
    <alternativeName>
        <fullName evidence="8">rRNA pseudouridylate synthase F</fullName>
    </alternativeName>
    <alternativeName>
        <fullName evidence="10">rRNA-uridine isomerase F</fullName>
    </alternativeName>
    <alternativeName>
        <fullName evidence="6">tRNA(Tyr) pseudouridine(35) synthase</fullName>
    </alternativeName>
</protein>
<gene>
    <name evidence="14" type="ORF">GX576_03850</name>
</gene>
<dbReference type="GO" id="GO:0003723">
    <property type="term" value="F:RNA binding"/>
    <property type="evidence" value="ECO:0007669"/>
    <property type="project" value="UniProtKB-KW"/>
</dbReference>
<evidence type="ECO:0000256" key="12">
    <source>
        <dbReference type="SAM" id="MobiDB-lite"/>
    </source>
</evidence>
<dbReference type="FunFam" id="3.30.70.1560:FF:000005">
    <property type="entry name" value="RNA pseudouridylate synthase"/>
    <property type="match status" value="1"/>
</dbReference>
<evidence type="ECO:0000256" key="2">
    <source>
        <dbReference type="ARBA" id="ARBA00036390"/>
    </source>
</evidence>
<dbReference type="NCBIfam" id="TIGR00093">
    <property type="entry name" value="pseudouridine synthase"/>
    <property type="match status" value="1"/>
</dbReference>
<evidence type="ECO:0000256" key="9">
    <source>
        <dbReference type="ARBA" id="ARBA00042890"/>
    </source>
</evidence>
<name>A0A7X7LUL8_9RHOO</name>
<evidence type="ECO:0000256" key="11">
    <source>
        <dbReference type="PROSITE-ProRule" id="PRU00182"/>
    </source>
</evidence>
<dbReference type="SUPFAM" id="SSF55120">
    <property type="entry name" value="Pseudouridine synthase"/>
    <property type="match status" value="1"/>
</dbReference>
<evidence type="ECO:0000256" key="5">
    <source>
        <dbReference type="ARBA" id="ARBA00039989"/>
    </source>
</evidence>
<evidence type="ECO:0000256" key="6">
    <source>
        <dbReference type="ARBA" id="ARBA00041420"/>
    </source>
</evidence>
<feature type="domain" description="RNA-binding S4" evidence="13">
    <location>
        <begin position="178"/>
        <end position="238"/>
    </location>
</feature>
<dbReference type="GO" id="GO:0000455">
    <property type="term" value="P:enzyme-directed rRNA pseudouridine synthesis"/>
    <property type="evidence" value="ECO:0007669"/>
    <property type="project" value="UniProtKB-ARBA"/>
</dbReference>
<comment type="caution">
    <text evidence="14">The sequence shown here is derived from an EMBL/GenBank/DDBJ whole genome shotgun (WGS) entry which is preliminary data.</text>
</comment>
<reference evidence="14 15" key="1">
    <citation type="journal article" date="2020" name="Biotechnol. Biofuels">
        <title>New insights from the biogas microbiome by comprehensive genome-resolved metagenomics of nearly 1600 species originating from multiple anaerobic digesters.</title>
        <authorList>
            <person name="Campanaro S."/>
            <person name="Treu L."/>
            <person name="Rodriguez-R L.M."/>
            <person name="Kovalovszki A."/>
            <person name="Ziels R.M."/>
            <person name="Maus I."/>
            <person name="Zhu X."/>
            <person name="Kougias P.G."/>
            <person name="Basile A."/>
            <person name="Luo G."/>
            <person name="Schluter A."/>
            <person name="Konstantinidis K.T."/>
            <person name="Angelidaki I."/>
        </authorList>
    </citation>
    <scope>NUCLEOTIDE SEQUENCE [LARGE SCALE GENOMIC DNA]</scope>
    <source>
        <strain evidence="14">AS06rmzACSIP_256</strain>
    </source>
</reference>
<feature type="compositionally biased region" description="Basic and acidic residues" evidence="12">
    <location>
        <begin position="83"/>
        <end position="93"/>
    </location>
</feature>
<feature type="region of interest" description="Disordered" evidence="12">
    <location>
        <begin position="1"/>
        <end position="179"/>
    </location>
</feature>
<dbReference type="Proteomes" id="UP000536534">
    <property type="component" value="Unassembled WGS sequence"/>
</dbReference>
<dbReference type="OrthoDB" id="9807213at2"/>
<dbReference type="InterPro" id="IPR006145">
    <property type="entry name" value="PsdUridine_synth_RsuA/RluA"/>
</dbReference>
<dbReference type="Gene3D" id="3.10.290.10">
    <property type="entry name" value="RNA-binding S4 domain"/>
    <property type="match status" value="1"/>
</dbReference>
<accession>A0A7X7LUL8</accession>
<dbReference type="InterPro" id="IPR020103">
    <property type="entry name" value="PsdUridine_synth_cat_dom_sf"/>
</dbReference>
<feature type="compositionally biased region" description="Basic and acidic residues" evidence="12">
    <location>
        <begin position="103"/>
        <end position="157"/>
    </location>
</feature>
<dbReference type="Gene3D" id="3.30.70.1560">
    <property type="entry name" value="Alpha-L RNA-binding motif"/>
    <property type="match status" value="1"/>
</dbReference>
<keyword evidence="1" id="KW-0413">Isomerase</keyword>
<proteinExistence type="predicted"/>
<dbReference type="PROSITE" id="PS50889">
    <property type="entry name" value="S4"/>
    <property type="match status" value="1"/>
</dbReference>
<sequence>MNTVRRNPPKPAPTLVEGTLKLRPRAKEENAPEERAERAAPRPAPRRERDAGSPAAPRGRGGAGSDARAGTDEGGRSGGRPGAKSDAKSDARPGARSNTRPGGRTDARSGGRTDARPGPKGGPRPDARPGPRPERPAGAKPDAKPGERTRGADHDAAPRPPRTETGPSAAAARPQEGVRLSKVMAERGICSRREADEYIERGWVFVDGRRVSELGVRIDPAARIDLSPEASRTQRERVTILLHKPVGYVSGQPEPGYEPAVSLIGPGNQFDRDSAQRFHPSHLKNLAPAGRLDIDSTGLLVLTQDGRVARQLIGEESEIDKEYLVRVEGALAENGLELLRHGLWLDDRPLRPAQVEWINDDQLRFVLREGRKRQIRRMCELVGLQVVGLKRVRIGRVRLADLPIGEWRFLREDERFG</sequence>
<dbReference type="Gene3D" id="3.30.70.580">
    <property type="entry name" value="Pseudouridine synthase I, catalytic domain, N-terminal subdomain"/>
    <property type="match status" value="1"/>
</dbReference>
<keyword evidence="11" id="KW-0694">RNA-binding</keyword>
<dbReference type="SUPFAM" id="SSF55174">
    <property type="entry name" value="Alpha-L RNA-binding motif"/>
    <property type="match status" value="1"/>
</dbReference>
<dbReference type="PANTHER" id="PTHR47683:SF2">
    <property type="entry name" value="RNA-BINDING S4 DOMAIN-CONTAINING PROTEIN"/>
    <property type="match status" value="1"/>
</dbReference>
<evidence type="ECO:0000256" key="7">
    <source>
        <dbReference type="ARBA" id="ARBA00041697"/>
    </source>
</evidence>
<evidence type="ECO:0000313" key="15">
    <source>
        <dbReference type="Proteomes" id="UP000536534"/>
    </source>
</evidence>
<dbReference type="AlphaFoldDB" id="A0A7X7LUL8"/>
<dbReference type="Pfam" id="PF00849">
    <property type="entry name" value="PseudoU_synth_2"/>
    <property type="match status" value="1"/>
</dbReference>
<dbReference type="InterPro" id="IPR002942">
    <property type="entry name" value="S4_RNA-bd"/>
</dbReference>
<dbReference type="InterPro" id="IPR020094">
    <property type="entry name" value="TruA/RsuA/RluB/E/F_N"/>
</dbReference>
<evidence type="ECO:0000256" key="4">
    <source>
        <dbReference type="ARBA" id="ARBA00038922"/>
    </source>
</evidence>
<organism evidence="14 15">
    <name type="scientific">Thauera phenolivorans</name>
    <dbReference type="NCBI Taxonomy" id="1792543"/>
    <lineage>
        <taxon>Bacteria</taxon>
        <taxon>Pseudomonadati</taxon>
        <taxon>Pseudomonadota</taxon>
        <taxon>Betaproteobacteria</taxon>
        <taxon>Rhodocyclales</taxon>
        <taxon>Zoogloeaceae</taxon>
        <taxon>Thauera</taxon>
    </lineage>
</organism>
<evidence type="ECO:0000259" key="13">
    <source>
        <dbReference type="SMART" id="SM00363"/>
    </source>
</evidence>